<evidence type="ECO:0000259" key="8">
    <source>
        <dbReference type="Pfam" id="PF04082"/>
    </source>
</evidence>
<evidence type="ECO:0000256" key="3">
    <source>
        <dbReference type="ARBA" id="ARBA00023015"/>
    </source>
</evidence>
<keyword evidence="2" id="KW-0862">Zinc</keyword>
<evidence type="ECO:0000256" key="2">
    <source>
        <dbReference type="ARBA" id="ARBA00022833"/>
    </source>
</evidence>
<evidence type="ECO:0000256" key="5">
    <source>
        <dbReference type="ARBA" id="ARBA00023163"/>
    </source>
</evidence>
<name>A0ABQ8RHU3_FUSEQ</name>
<protein>
    <recommendedName>
        <fullName evidence="8">Xylanolytic transcriptional activator regulatory domain-containing protein</fullName>
    </recommendedName>
</protein>
<feature type="region of interest" description="Disordered" evidence="7">
    <location>
        <begin position="99"/>
        <end position="123"/>
    </location>
</feature>
<proteinExistence type="predicted"/>
<gene>
    <name evidence="9" type="ORF">NW768_003492</name>
</gene>
<dbReference type="PANTHER" id="PTHR47540:SF1">
    <property type="entry name" value="ACTIVATOR OF STRESS GENES 1-RELATED"/>
    <property type="match status" value="1"/>
</dbReference>
<sequence length="372" mass="42084">MLEGVNVGENANRAAVEISPFAQNAKGHNKEFTKRFQKRPVSQSHISIREKVSLGDNVSRFLQLERIKALEYIVKHYAGLEQFSLRDLQTVIADISSNEEVLPKEGENEDDDSNKTNSDLSHEDLPFLLSGKRESGLDDSDSKVSSTDTAVGETGNFLCATPQEPAIIGVVSLFPEAPSALTLIRVFFEFAQTNYFYVDEEILRQRLDQFYSCNRQVGDEDKPWMSVALMVFALGIQFSKHYQYSAHGSCRELMRDAHDICKNMDDTSASTLYENARRLIPDILSANCIEGVEAFLLFGLYTLPTDPAGLSLTYFGLAIRLATQLNLHKRITHNISTRESQVQKRVWWTVYALERMAMLKLTIFMEDVRDAM</sequence>
<dbReference type="Proteomes" id="UP001152024">
    <property type="component" value="Unassembled WGS sequence"/>
</dbReference>
<evidence type="ECO:0000256" key="4">
    <source>
        <dbReference type="ARBA" id="ARBA00023125"/>
    </source>
</evidence>
<evidence type="ECO:0000256" key="6">
    <source>
        <dbReference type="ARBA" id="ARBA00023242"/>
    </source>
</evidence>
<accession>A0ABQ8RHU3</accession>
<organism evidence="9 10">
    <name type="scientific">Fusarium equiseti</name>
    <name type="common">Fusarium scirpi</name>
    <dbReference type="NCBI Taxonomy" id="61235"/>
    <lineage>
        <taxon>Eukaryota</taxon>
        <taxon>Fungi</taxon>
        <taxon>Dikarya</taxon>
        <taxon>Ascomycota</taxon>
        <taxon>Pezizomycotina</taxon>
        <taxon>Sordariomycetes</taxon>
        <taxon>Hypocreomycetidae</taxon>
        <taxon>Hypocreales</taxon>
        <taxon>Nectriaceae</taxon>
        <taxon>Fusarium</taxon>
        <taxon>Fusarium incarnatum-equiseti species complex</taxon>
    </lineage>
</organism>
<dbReference type="Pfam" id="PF04082">
    <property type="entry name" value="Fungal_trans"/>
    <property type="match status" value="1"/>
</dbReference>
<comment type="subcellular location">
    <subcellularLocation>
        <location evidence="1">Nucleus</location>
    </subcellularLocation>
</comment>
<dbReference type="PANTHER" id="PTHR47540">
    <property type="entry name" value="THIAMINE REPRESSIBLE GENES REGULATORY PROTEIN THI5"/>
    <property type="match status" value="1"/>
</dbReference>
<evidence type="ECO:0000256" key="1">
    <source>
        <dbReference type="ARBA" id="ARBA00004123"/>
    </source>
</evidence>
<evidence type="ECO:0000256" key="7">
    <source>
        <dbReference type="SAM" id="MobiDB-lite"/>
    </source>
</evidence>
<keyword evidence="3" id="KW-0805">Transcription regulation</keyword>
<keyword evidence="5" id="KW-0804">Transcription</keyword>
<feature type="domain" description="Xylanolytic transcriptional activator regulatory" evidence="8">
    <location>
        <begin position="186"/>
        <end position="360"/>
    </location>
</feature>
<comment type="caution">
    <text evidence="9">The sequence shown here is derived from an EMBL/GenBank/DDBJ whole genome shotgun (WGS) entry which is preliminary data.</text>
</comment>
<dbReference type="InterPro" id="IPR051711">
    <property type="entry name" value="Stress_Response_Reg"/>
</dbReference>
<dbReference type="EMBL" id="JAOQBH010000005">
    <property type="protein sequence ID" value="KAJ4135890.1"/>
    <property type="molecule type" value="Genomic_DNA"/>
</dbReference>
<reference evidence="9" key="1">
    <citation type="submission" date="2022-09" db="EMBL/GenBank/DDBJ databases">
        <title>Fusarium specimens isolated from Avocado Roots.</title>
        <authorList>
            <person name="Stajich J."/>
            <person name="Roper C."/>
            <person name="Heimlech-Rivalta G."/>
        </authorList>
    </citation>
    <scope>NUCLEOTIDE SEQUENCE</scope>
    <source>
        <strain evidence="9">CF00095</strain>
    </source>
</reference>
<dbReference type="InterPro" id="IPR007219">
    <property type="entry name" value="XnlR_reg_dom"/>
</dbReference>
<keyword evidence="4" id="KW-0238">DNA-binding</keyword>
<evidence type="ECO:0000313" key="9">
    <source>
        <dbReference type="EMBL" id="KAJ4135890.1"/>
    </source>
</evidence>
<keyword evidence="10" id="KW-1185">Reference proteome</keyword>
<evidence type="ECO:0000313" key="10">
    <source>
        <dbReference type="Proteomes" id="UP001152024"/>
    </source>
</evidence>
<keyword evidence="6" id="KW-0539">Nucleus</keyword>
<dbReference type="CDD" id="cd12148">
    <property type="entry name" value="fungal_TF_MHR"/>
    <property type="match status" value="1"/>
</dbReference>